<evidence type="ECO:0000313" key="4">
    <source>
        <dbReference type="Proteomes" id="UP000193834"/>
    </source>
</evidence>
<feature type="domain" description="PBSX phage terminase small subunit-like N-terminal" evidence="2">
    <location>
        <begin position="1"/>
        <end position="52"/>
    </location>
</feature>
<dbReference type="STRING" id="1852522.SAMN06295960_4656"/>
<reference evidence="3 4" key="1">
    <citation type="submission" date="2017-04" db="EMBL/GenBank/DDBJ databases">
        <authorList>
            <person name="Afonso C.L."/>
            <person name="Miller P.J."/>
            <person name="Scott M.A."/>
            <person name="Spackman E."/>
            <person name="Goraichik I."/>
            <person name="Dimitrov K.M."/>
            <person name="Suarez D.L."/>
            <person name="Swayne D.E."/>
        </authorList>
    </citation>
    <scope>NUCLEOTIDE SEQUENCE [LARGE SCALE GENOMIC DNA]</scope>
    <source>
        <strain evidence="3 4">11</strain>
    </source>
</reference>
<proteinExistence type="predicted"/>
<dbReference type="InterPro" id="IPR018925">
    <property type="entry name" value="XtmA-like_N"/>
</dbReference>
<dbReference type="EMBL" id="FXAZ01000009">
    <property type="protein sequence ID" value="SMG58271.1"/>
    <property type="molecule type" value="Genomic_DNA"/>
</dbReference>
<dbReference type="Proteomes" id="UP000193834">
    <property type="component" value="Unassembled WGS sequence"/>
</dbReference>
<dbReference type="AlphaFoldDB" id="A0A1X7LWN7"/>
<dbReference type="RefSeq" id="WP_085498543.1">
    <property type="nucleotide sequence ID" value="NZ_FXAZ01000009.1"/>
</dbReference>
<sequence>MAKERSPLRRKAFKIWCDSGRTMKPSQIANKLRINPSLVRKWKSVDDWENRSNPTVGAPYGNKNALGNKGGGAPPRNKNAVTHGMYETIWADMLDPAEQIKLMQVETDPRKQVENEIRFLELRERRMLERINKINEGWDSSSVVSESALIKDDETDITVIDDNGKTTHMKITQPVFKEVARKVKTPQVLERILAIEDALTRVQDKKAKLIELLLKIDRKELDREEQLVRIEKLRADVKLINSKAW</sequence>
<accession>A0A1X7LWN7</accession>
<protein>
    <submittedName>
        <fullName evidence="3">Uncharacterized protein YjcR</fullName>
    </submittedName>
</protein>
<dbReference type="NCBIfam" id="NF040601">
    <property type="entry name" value="TerS_not_xtmA"/>
    <property type="match status" value="1"/>
</dbReference>
<evidence type="ECO:0000256" key="1">
    <source>
        <dbReference type="SAM" id="MobiDB-lite"/>
    </source>
</evidence>
<evidence type="ECO:0000259" key="2">
    <source>
        <dbReference type="Pfam" id="PF10668"/>
    </source>
</evidence>
<dbReference type="Pfam" id="PF10668">
    <property type="entry name" value="Phage_terminase"/>
    <property type="match status" value="1"/>
</dbReference>
<keyword evidence="4" id="KW-1185">Reference proteome</keyword>
<evidence type="ECO:0000313" key="3">
    <source>
        <dbReference type="EMBL" id="SMG58271.1"/>
    </source>
</evidence>
<dbReference type="OrthoDB" id="7358785at2"/>
<name>A0A1X7LWN7_9BACL</name>
<organism evidence="3 4">
    <name type="scientific">Paenibacillus aquistagni</name>
    <dbReference type="NCBI Taxonomy" id="1852522"/>
    <lineage>
        <taxon>Bacteria</taxon>
        <taxon>Bacillati</taxon>
        <taxon>Bacillota</taxon>
        <taxon>Bacilli</taxon>
        <taxon>Bacillales</taxon>
        <taxon>Paenibacillaceae</taxon>
        <taxon>Paenibacillus</taxon>
    </lineage>
</organism>
<gene>
    <name evidence="3" type="ORF">SAMN06295960_4656</name>
</gene>
<feature type="region of interest" description="Disordered" evidence="1">
    <location>
        <begin position="50"/>
        <end position="76"/>
    </location>
</feature>